<comment type="caution">
    <text evidence="1">The sequence shown here is derived from an EMBL/GenBank/DDBJ whole genome shotgun (WGS) entry which is preliminary data.</text>
</comment>
<dbReference type="EMBL" id="BPRH01003589">
    <property type="protein sequence ID" value="GJF09935.1"/>
    <property type="molecule type" value="Genomic_DNA"/>
</dbReference>
<gene>
    <name evidence="1" type="ORF">NGTWS1702_34280</name>
</gene>
<protein>
    <submittedName>
        <fullName evidence="1">Uncharacterized protein</fullName>
    </submittedName>
</protein>
<proteinExistence type="predicted"/>
<organism evidence="1 2">
    <name type="scientific">Mycolicibacterium cyprinidarum</name>
    <dbReference type="NCBI Taxonomy" id="2860311"/>
    <lineage>
        <taxon>Bacteria</taxon>
        <taxon>Bacillati</taxon>
        <taxon>Actinomycetota</taxon>
        <taxon>Actinomycetes</taxon>
        <taxon>Mycobacteriales</taxon>
        <taxon>Mycobacteriaceae</taxon>
        <taxon>Mycolicibacterium</taxon>
    </lineage>
</organism>
<accession>A0ABQ4V4G0</accession>
<dbReference type="Proteomes" id="UP001060504">
    <property type="component" value="Unassembled WGS sequence"/>
</dbReference>
<keyword evidence="2" id="KW-1185">Reference proteome</keyword>
<reference evidence="1 2" key="1">
    <citation type="submission" date="2021-08" db="EMBL/GenBank/DDBJ databases">
        <title>Draft genome sequence of Mycolicibacterium sp. NGTWS1702 strain.</title>
        <authorList>
            <person name="Matsumoto M."/>
            <person name="Tang B.C.C."/>
            <person name="Machida Y."/>
            <person name="Matoyama H."/>
            <person name="Kishihara T."/>
            <person name="Sato S."/>
            <person name="Kondo I."/>
            <person name="Sano M."/>
            <person name="Kato G."/>
        </authorList>
    </citation>
    <scope>NUCLEOTIDE SEQUENCE [LARGE SCALE GENOMIC DNA]</scope>
    <source>
        <strain evidence="1 2">NGTWSNA01</strain>
    </source>
</reference>
<sequence length="140" mass="13816">MPRKKLHPQKPPWPRGREAYHVKMNIVRFRYLMVCGVLAATAIVGAPTALAQPGNPADCVASPENSACAMTPGSPGAPTSPNDLRCISQPGDGVCAGGPYGVPGSTPGMPGGPGMPGMPGMPGGMGGMGGMGGAGGMGGF</sequence>
<name>A0ABQ4V4G0_9MYCO</name>
<evidence type="ECO:0000313" key="2">
    <source>
        <dbReference type="Proteomes" id="UP001060504"/>
    </source>
</evidence>
<evidence type="ECO:0000313" key="1">
    <source>
        <dbReference type="EMBL" id="GJF09935.1"/>
    </source>
</evidence>